<feature type="compositionally biased region" description="Basic and acidic residues" evidence="1">
    <location>
        <begin position="83"/>
        <end position="93"/>
    </location>
</feature>
<keyword evidence="2" id="KW-0472">Membrane</keyword>
<dbReference type="Proteomes" id="UP000253941">
    <property type="component" value="Unassembled WGS sequence"/>
</dbReference>
<evidence type="ECO:0000256" key="2">
    <source>
        <dbReference type="SAM" id="Phobius"/>
    </source>
</evidence>
<evidence type="ECO:0000313" key="4">
    <source>
        <dbReference type="Proteomes" id="UP000253941"/>
    </source>
</evidence>
<keyword evidence="4" id="KW-1185">Reference proteome</keyword>
<keyword evidence="2" id="KW-0812">Transmembrane</keyword>
<dbReference type="EMBL" id="QPMH01000002">
    <property type="protein sequence ID" value="RDD63322.1"/>
    <property type="molecule type" value="Genomic_DNA"/>
</dbReference>
<organism evidence="3 4">
    <name type="scientific">Ferruginivarius sediminum</name>
    <dbReference type="NCBI Taxonomy" id="2661937"/>
    <lineage>
        <taxon>Bacteria</taxon>
        <taxon>Pseudomonadati</taxon>
        <taxon>Pseudomonadota</taxon>
        <taxon>Alphaproteobacteria</taxon>
        <taxon>Rhodospirillales</taxon>
        <taxon>Rhodospirillaceae</taxon>
        <taxon>Ferruginivarius</taxon>
    </lineage>
</organism>
<sequence length="112" mass="12163">MKQSDRPGWAHDDPRNDRVYLGILIALMATVAIGAAVAIAGEMFFASTAMKDVGFGAAVVAGVLYFAFRFWGRLRAQRYMQEKRRRELTRGFDDTDDDDDGGNGGGNGGGAR</sequence>
<dbReference type="AlphaFoldDB" id="A0A369TEQ5"/>
<evidence type="ECO:0000256" key="1">
    <source>
        <dbReference type="SAM" id="MobiDB-lite"/>
    </source>
</evidence>
<keyword evidence="2" id="KW-1133">Transmembrane helix</keyword>
<dbReference type="RefSeq" id="WP_114580578.1">
    <property type="nucleotide sequence ID" value="NZ_QPMH01000002.1"/>
</dbReference>
<reference evidence="3 4" key="1">
    <citation type="submission" date="2018-07" db="EMBL/GenBank/DDBJ databases">
        <title>Venubactetium sediminum gen. nov., sp. nov., isolated from a marine solar saltern.</title>
        <authorList>
            <person name="Wang S."/>
        </authorList>
    </citation>
    <scope>NUCLEOTIDE SEQUENCE [LARGE SCALE GENOMIC DNA]</scope>
    <source>
        <strain evidence="3 4">WD2A32</strain>
    </source>
</reference>
<feature type="transmembrane region" description="Helical" evidence="2">
    <location>
        <begin position="53"/>
        <end position="71"/>
    </location>
</feature>
<feature type="region of interest" description="Disordered" evidence="1">
    <location>
        <begin position="83"/>
        <end position="112"/>
    </location>
</feature>
<feature type="transmembrane region" description="Helical" evidence="2">
    <location>
        <begin position="20"/>
        <end position="41"/>
    </location>
</feature>
<evidence type="ECO:0000313" key="3">
    <source>
        <dbReference type="EMBL" id="RDD63322.1"/>
    </source>
</evidence>
<name>A0A369TEQ5_9PROT</name>
<proteinExistence type="predicted"/>
<accession>A0A369TEQ5</accession>
<protein>
    <submittedName>
        <fullName evidence="3">Uncharacterized protein</fullName>
    </submittedName>
</protein>
<comment type="caution">
    <text evidence="3">The sequence shown here is derived from an EMBL/GenBank/DDBJ whole genome shotgun (WGS) entry which is preliminary data.</text>
</comment>
<feature type="compositionally biased region" description="Gly residues" evidence="1">
    <location>
        <begin position="102"/>
        <end position="112"/>
    </location>
</feature>
<gene>
    <name evidence="3" type="ORF">DRB17_02410</name>
</gene>